<dbReference type="CDD" id="cd17535">
    <property type="entry name" value="REC_NarL-like"/>
    <property type="match status" value="1"/>
</dbReference>
<dbReference type="Gene3D" id="3.40.50.2300">
    <property type="match status" value="1"/>
</dbReference>
<dbReference type="GO" id="GO:0003677">
    <property type="term" value="F:DNA binding"/>
    <property type="evidence" value="ECO:0007669"/>
    <property type="project" value="UniProtKB-KW"/>
</dbReference>
<feature type="transmembrane region" description="Helical" evidence="3">
    <location>
        <begin position="196"/>
        <end position="214"/>
    </location>
</feature>
<reference evidence="5 6" key="1">
    <citation type="submission" date="2019-01" db="EMBL/GenBank/DDBJ databases">
        <authorList>
            <person name="Brito A."/>
        </authorList>
    </citation>
    <scope>NUCLEOTIDE SEQUENCE [LARGE SCALE GENOMIC DNA]</scope>
    <source>
        <strain evidence="5">1</strain>
    </source>
</reference>
<keyword evidence="3" id="KW-1133">Transmembrane helix</keyword>
<evidence type="ECO:0000256" key="1">
    <source>
        <dbReference type="ARBA" id="ARBA00023125"/>
    </source>
</evidence>
<dbReference type="OrthoDB" id="509129at2"/>
<organism evidence="5 6">
    <name type="scientific">Hyella patelloides LEGE 07179</name>
    <dbReference type="NCBI Taxonomy" id="945734"/>
    <lineage>
        <taxon>Bacteria</taxon>
        <taxon>Bacillati</taxon>
        <taxon>Cyanobacteriota</taxon>
        <taxon>Cyanophyceae</taxon>
        <taxon>Pleurocapsales</taxon>
        <taxon>Hyellaceae</taxon>
        <taxon>Hyella</taxon>
    </lineage>
</organism>
<dbReference type="PANTHER" id="PTHR43214:SF43">
    <property type="entry name" value="TWO-COMPONENT RESPONSE REGULATOR"/>
    <property type="match status" value="1"/>
</dbReference>
<keyword evidence="6" id="KW-1185">Reference proteome</keyword>
<proteinExistence type="predicted"/>
<keyword evidence="1 5" id="KW-0238">DNA-binding</keyword>
<dbReference type="SMART" id="SM00448">
    <property type="entry name" value="REC"/>
    <property type="match status" value="1"/>
</dbReference>
<evidence type="ECO:0000256" key="3">
    <source>
        <dbReference type="SAM" id="Phobius"/>
    </source>
</evidence>
<dbReference type="RefSeq" id="WP_144874710.1">
    <property type="nucleotide sequence ID" value="NZ_LR214116.1"/>
</dbReference>
<evidence type="ECO:0000256" key="2">
    <source>
        <dbReference type="PROSITE-ProRule" id="PRU00169"/>
    </source>
</evidence>
<dbReference type="Pfam" id="PF00072">
    <property type="entry name" value="Response_reg"/>
    <property type="match status" value="1"/>
</dbReference>
<gene>
    <name evidence="5" type="ORF">H1P_3800003</name>
</gene>
<dbReference type="Proteomes" id="UP000320055">
    <property type="component" value="Unassembled WGS sequence"/>
</dbReference>
<evidence type="ECO:0000313" key="5">
    <source>
        <dbReference type="EMBL" id="VEP15884.1"/>
    </source>
</evidence>
<dbReference type="EMBL" id="CAACVJ010000313">
    <property type="protein sequence ID" value="VEP15884.1"/>
    <property type="molecule type" value="Genomic_DNA"/>
</dbReference>
<sequence length="217" mass="24464">MLETTTVNSMINILVVDDQKTSQQFLKNSLESEPDFNIIGIANNGEEAIEKVAKFQPNIVIMDINMPVMNGLAATKVIAERYTSTKVLIFSLYDDDESLSNAIEAGAKGYLFKNTPSEEIIMAIRSAHLGYFQLGPGLLERYLYRFSTNSLTNKEINKKLANVSTIVDKNQDISFLTSKIVKDISNVERNVLLNRTLIYIMFIFTTLLLFLVMFNKA</sequence>
<dbReference type="GO" id="GO:0000160">
    <property type="term" value="P:phosphorelay signal transduction system"/>
    <property type="evidence" value="ECO:0007669"/>
    <property type="project" value="InterPro"/>
</dbReference>
<accession>A0A563VWQ1</accession>
<keyword evidence="3" id="KW-0472">Membrane</keyword>
<protein>
    <submittedName>
        <fullName evidence="5">Response regulator containing a CheY-like receiver domain and an HTH DNA-binding domain</fullName>
    </submittedName>
</protein>
<dbReference type="AlphaFoldDB" id="A0A563VWQ1"/>
<evidence type="ECO:0000259" key="4">
    <source>
        <dbReference type="PROSITE" id="PS50110"/>
    </source>
</evidence>
<keyword evidence="3" id="KW-0812">Transmembrane</keyword>
<keyword evidence="2" id="KW-0597">Phosphoprotein</keyword>
<name>A0A563VWQ1_9CYAN</name>
<dbReference type="InterPro" id="IPR039420">
    <property type="entry name" value="WalR-like"/>
</dbReference>
<feature type="modified residue" description="4-aspartylphosphate" evidence="2">
    <location>
        <position position="63"/>
    </location>
</feature>
<dbReference type="PANTHER" id="PTHR43214">
    <property type="entry name" value="TWO-COMPONENT RESPONSE REGULATOR"/>
    <property type="match status" value="1"/>
</dbReference>
<dbReference type="SUPFAM" id="SSF52172">
    <property type="entry name" value="CheY-like"/>
    <property type="match status" value="1"/>
</dbReference>
<feature type="domain" description="Response regulatory" evidence="4">
    <location>
        <begin position="12"/>
        <end position="128"/>
    </location>
</feature>
<dbReference type="InterPro" id="IPR001789">
    <property type="entry name" value="Sig_transdc_resp-reg_receiver"/>
</dbReference>
<evidence type="ECO:0000313" key="6">
    <source>
        <dbReference type="Proteomes" id="UP000320055"/>
    </source>
</evidence>
<dbReference type="PROSITE" id="PS50110">
    <property type="entry name" value="RESPONSE_REGULATORY"/>
    <property type="match status" value="1"/>
</dbReference>
<dbReference type="InterPro" id="IPR011006">
    <property type="entry name" value="CheY-like_superfamily"/>
</dbReference>
<dbReference type="InterPro" id="IPR058245">
    <property type="entry name" value="NreC/VraR/RcsB-like_REC"/>
</dbReference>